<protein>
    <recommendedName>
        <fullName evidence="3">TIGR02270 family protein</fullName>
    </recommendedName>
</protein>
<dbReference type="EMBL" id="JABBJJ010000008">
    <property type="protein sequence ID" value="NMO13800.1"/>
    <property type="molecule type" value="Genomic_DNA"/>
</dbReference>
<evidence type="ECO:0000313" key="1">
    <source>
        <dbReference type="EMBL" id="NMO13800.1"/>
    </source>
</evidence>
<keyword evidence="2" id="KW-1185">Reference proteome</keyword>
<dbReference type="Proteomes" id="UP000518300">
    <property type="component" value="Unassembled WGS sequence"/>
</dbReference>
<comment type="caution">
    <text evidence="1">The sequence shown here is derived from an EMBL/GenBank/DDBJ whole genome shotgun (WGS) entry which is preliminary data.</text>
</comment>
<sequence length="439" mass="47597">MNAQPHYQPPILWSVVQEHLDEAAFFWRQRERDLRAPDHGLADLAEGDERRLLAHVEGLRVAGPRVAERLLAPALAEDGGPVRAVAAYTLLTSDVARWGEFVLCVLREASLEERTWVGQALALSSSAQVVPLLRDTLLEAEPGLGASVLDILRVRQADLTSLLERTPLANPPELLAASIRASRYASAQVLTTRVHQGLASPDARCRDAAIEVGLARGHLAAMEACRRSIAGGACGRTVLTALAMSGDRRAVARLLAELEKPGRRAEALWALGVSGRSEALEALLQRVISEADPLAAESFRLITGIPLAVSLEPAEEEAAEVPAVSDGEPSFLPGPVVPPGRVRVEAIQRWWHEARSRFPAGGRYLWGRCWTPEAALQALLEVPVTRRPALAWELAVRSSGACRVETGLWAWLQVRQLQAARALRMEPGGRTFEAMLASA</sequence>
<name>A0A848L4A2_9BACT</name>
<evidence type="ECO:0008006" key="3">
    <source>
        <dbReference type="Google" id="ProtNLM"/>
    </source>
</evidence>
<proteinExistence type="predicted"/>
<accession>A0A848L4A2</accession>
<dbReference type="RefSeq" id="WP_169343085.1">
    <property type="nucleotide sequence ID" value="NZ_JABBJJ010000008.1"/>
</dbReference>
<evidence type="ECO:0000313" key="2">
    <source>
        <dbReference type="Proteomes" id="UP000518300"/>
    </source>
</evidence>
<reference evidence="1 2" key="1">
    <citation type="submission" date="2020-04" db="EMBL/GenBank/DDBJ databases">
        <title>Draft genome of Pyxidicoccus fallax type strain.</title>
        <authorList>
            <person name="Whitworth D.E."/>
        </authorList>
    </citation>
    <scope>NUCLEOTIDE SEQUENCE [LARGE SCALE GENOMIC DNA]</scope>
    <source>
        <strain evidence="1 2">DSM 14698</strain>
    </source>
</reference>
<organism evidence="1 2">
    <name type="scientific">Pyxidicoccus fallax</name>
    <dbReference type="NCBI Taxonomy" id="394095"/>
    <lineage>
        <taxon>Bacteria</taxon>
        <taxon>Pseudomonadati</taxon>
        <taxon>Myxococcota</taxon>
        <taxon>Myxococcia</taxon>
        <taxon>Myxococcales</taxon>
        <taxon>Cystobacterineae</taxon>
        <taxon>Myxococcaceae</taxon>
        <taxon>Pyxidicoccus</taxon>
    </lineage>
</organism>
<dbReference type="AlphaFoldDB" id="A0A848L4A2"/>
<gene>
    <name evidence="1" type="ORF">HG543_02840</name>
</gene>